<name>A0A6J5LNB3_9CAUD</name>
<dbReference type="InterPro" id="IPR016032">
    <property type="entry name" value="Sig_transdc_resp-reg_C-effctor"/>
</dbReference>
<dbReference type="InterPro" id="IPR036388">
    <property type="entry name" value="WH-like_DNA-bd_sf"/>
</dbReference>
<dbReference type="GO" id="GO:0003677">
    <property type="term" value="F:DNA binding"/>
    <property type="evidence" value="ECO:0007669"/>
    <property type="project" value="UniProtKB-KW"/>
</dbReference>
<protein>
    <submittedName>
        <fullName evidence="2">CsgD DNA-binding HTH domain-containing proteins</fullName>
    </submittedName>
</protein>
<gene>
    <name evidence="2" type="ORF">UFOVP275_75</name>
</gene>
<keyword evidence="2" id="KW-0238">DNA-binding</keyword>
<dbReference type="PROSITE" id="PS50043">
    <property type="entry name" value="HTH_LUXR_2"/>
    <property type="match status" value="1"/>
</dbReference>
<dbReference type="EMBL" id="LR796290">
    <property type="protein sequence ID" value="CAB4135102.1"/>
    <property type="molecule type" value="Genomic_DNA"/>
</dbReference>
<dbReference type="GO" id="GO:0006355">
    <property type="term" value="P:regulation of DNA-templated transcription"/>
    <property type="evidence" value="ECO:0007669"/>
    <property type="project" value="InterPro"/>
</dbReference>
<dbReference type="SUPFAM" id="SSF46894">
    <property type="entry name" value="C-terminal effector domain of the bipartite response regulators"/>
    <property type="match status" value="1"/>
</dbReference>
<sequence>MSTVKTSEEIGCPLSPRELDCAKAMLDAKTYTHAAEMLGIGRKTVCYHLTNARKKVKVHSTTLLLIRCMEEGWFK</sequence>
<proteinExistence type="predicted"/>
<evidence type="ECO:0000313" key="2">
    <source>
        <dbReference type="EMBL" id="CAB4135102.1"/>
    </source>
</evidence>
<dbReference type="Gene3D" id="1.10.10.10">
    <property type="entry name" value="Winged helix-like DNA-binding domain superfamily/Winged helix DNA-binding domain"/>
    <property type="match status" value="1"/>
</dbReference>
<dbReference type="InterPro" id="IPR000792">
    <property type="entry name" value="Tscrpt_reg_LuxR_C"/>
</dbReference>
<accession>A0A6J5LNB3</accession>
<dbReference type="Pfam" id="PF00196">
    <property type="entry name" value="GerE"/>
    <property type="match status" value="1"/>
</dbReference>
<reference evidence="2" key="1">
    <citation type="submission" date="2020-04" db="EMBL/GenBank/DDBJ databases">
        <authorList>
            <person name="Chiriac C."/>
            <person name="Salcher M."/>
            <person name="Ghai R."/>
            <person name="Kavagutti S V."/>
        </authorList>
    </citation>
    <scope>NUCLEOTIDE SEQUENCE</scope>
</reference>
<feature type="domain" description="HTH luxR-type" evidence="1">
    <location>
        <begin position="7"/>
        <end position="72"/>
    </location>
</feature>
<dbReference type="SMART" id="SM00421">
    <property type="entry name" value="HTH_LUXR"/>
    <property type="match status" value="1"/>
</dbReference>
<evidence type="ECO:0000259" key="1">
    <source>
        <dbReference type="PROSITE" id="PS50043"/>
    </source>
</evidence>
<organism evidence="2">
    <name type="scientific">uncultured Caudovirales phage</name>
    <dbReference type="NCBI Taxonomy" id="2100421"/>
    <lineage>
        <taxon>Viruses</taxon>
        <taxon>Duplodnaviria</taxon>
        <taxon>Heunggongvirae</taxon>
        <taxon>Uroviricota</taxon>
        <taxon>Caudoviricetes</taxon>
        <taxon>Peduoviridae</taxon>
        <taxon>Maltschvirus</taxon>
        <taxon>Maltschvirus maltsch</taxon>
    </lineage>
</organism>